<dbReference type="RefSeq" id="WP_149986741.1">
    <property type="nucleotide sequence ID" value="NZ_BHVP01000032.1"/>
</dbReference>
<dbReference type="NCBIfam" id="TIGR02595">
    <property type="entry name" value="PEP_CTERM"/>
    <property type="match status" value="1"/>
</dbReference>
<accession>A0A5A5RJW6</accession>
<comment type="caution">
    <text evidence="1">The sequence shown here is derived from an EMBL/GenBank/DDBJ whole genome shotgun (WGS) entry which is preliminary data.</text>
</comment>
<proteinExistence type="predicted"/>
<dbReference type="Proteomes" id="UP000324917">
    <property type="component" value="Unassembled WGS sequence"/>
</dbReference>
<dbReference type="InterPro" id="IPR013424">
    <property type="entry name" value="Ice-binding_C"/>
</dbReference>
<protein>
    <recommendedName>
        <fullName evidence="3">PEP-CTERM protein-sorting domain-containing protein</fullName>
    </recommendedName>
</protein>
<evidence type="ECO:0000313" key="2">
    <source>
        <dbReference type="Proteomes" id="UP000324917"/>
    </source>
</evidence>
<gene>
    <name evidence="1" type="ORF">MiTe_02076</name>
</gene>
<name>A0A5A5RJW6_MICAE</name>
<dbReference type="AlphaFoldDB" id="A0A5A5RJW6"/>
<reference evidence="1 2" key="1">
    <citation type="submission" date="2018-09" db="EMBL/GenBank/DDBJ databases">
        <title>Evolutionary history of phycoerythrin pigmentation in the water bloom-forming cyanobacterium Microcystis aeruginosa.</title>
        <authorList>
            <person name="Tanabe Y."/>
            <person name="Tanabe Y."/>
            <person name="Yamaguchi H."/>
        </authorList>
    </citation>
    <scope>NUCLEOTIDE SEQUENCE [LARGE SCALE GENOMIC DNA]</scope>
    <source>
        <strain evidence="1 2">NIES-2520</strain>
    </source>
</reference>
<evidence type="ECO:0008006" key="3">
    <source>
        <dbReference type="Google" id="ProtNLM"/>
    </source>
</evidence>
<dbReference type="EMBL" id="BHVP01000032">
    <property type="protein sequence ID" value="GCA75245.1"/>
    <property type="molecule type" value="Genomic_DNA"/>
</dbReference>
<organism evidence="1 2">
    <name type="scientific">Microcystis aeruginosa NIES-2520</name>
    <dbReference type="NCBI Taxonomy" id="2303982"/>
    <lineage>
        <taxon>Bacteria</taxon>
        <taxon>Bacillati</taxon>
        <taxon>Cyanobacteriota</taxon>
        <taxon>Cyanophyceae</taxon>
        <taxon>Oscillatoriophycideae</taxon>
        <taxon>Chroococcales</taxon>
        <taxon>Microcystaceae</taxon>
        <taxon>Microcystis</taxon>
    </lineage>
</organism>
<evidence type="ECO:0000313" key="1">
    <source>
        <dbReference type="EMBL" id="GCA75245.1"/>
    </source>
</evidence>
<sequence>MKTAIKPNQSTKPLLQSLSVAMTSALLLGVTALPSKASMMVVVPIDIAIGDGTLENPFLPTPDPTNPDGFSFVDIPIVPGQIFFFDPDVAVGYDYAVTGGPLFASVLIPGPLPNGDSNFTLELPGGVGSFPLTAGTSFNLLDYNTMGFSSFRISGIDTMEMLDTTNPLAFVTGLSFTNSGMVSVTQNPVVVNIPEPSSLLSFGLLGLGFGMKKLKK</sequence>